<dbReference type="Pfam" id="PF02138">
    <property type="entry name" value="Beach"/>
    <property type="match status" value="2"/>
</dbReference>
<evidence type="ECO:0000259" key="2">
    <source>
        <dbReference type="PROSITE" id="PS50197"/>
    </source>
</evidence>
<dbReference type="Gene3D" id="1.10.1540.10">
    <property type="entry name" value="BEACH domain"/>
    <property type="match status" value="2"/>
</dbReference>
<dbReference type="InterPro" id="IPR050865">
    <property type="entry name" value="BEACH_Domain"/>
</dbReference>
<evidence type="ECO:0000313" key="4">
    <source>
        <dbReference type="Proteomes" id="UP001470230"/>
    </source>
</evidence>
<feature type="compositionally biased region" description="Low complexity" evidence="1">
    <location>
        <begin position="2129"/>
        <end position="2138"/>
    </location>
</feature>
<dbReference type="SUPFAM" id="SSF81837">
    <property type="entry name" value="BEACH domain"/>
    <property type="match status" value="2"/>
</dbReference>
<dbReference type="SMART" id="SM01026">
    <property type="entry name" value="Beach"/>
    <property type="match status" value="1"/>
</dbReference>
<dbReference type="PROSITE" id="PS50197">
    <property type="entry name" value="BEACH"/>
    <property type="match status" value="1"/>
</dbReference>
<dbReference type="PANTHER" id="PTHR13743">
    <property type="entry name" value="BEIGE/BEACH-RELATED"/>
    <property type="match status" value="1"/>
</dbReference>
<dbReference type="Proteomes" id="UP001470230">
    <property type="component" value="Unassembled WGS sequence"/>
</dbReference>
<feature type="domain" description="BEACH" evidence="2">
    <location>
        <begin position="1907"/>
        <end position="2291"/>
    </location>
</feature>
<reference evidence="3 4" key="1">
    <citation type="submission" date="2024-04" db="EMBL/GenBank/DDBJ databases">
        <title>Tritrichomonas musculus Genome.</title>
        <authorList>
            <person name="Alves-Ferreira E."/>
            <person name="Grigg M."/>
            <person name="Lorenzi H."/>
            <person name="Galac M."/>
        </authorList>
    </citation>
    <scope>NUCLEOTIDE SEQUENCE [LARGE SCALE GENOMIC DNA]</scope>
    <source>
        <strain evidence="3 4">EAF2021</strain>
    </source>
</reference>
<protein>
    <recommendedName>
        <fullName evidence="2">BEACH domain-containing protein</fullName>
    </recommendedName>
</protein>
<dbReference type="InterPro" id="IPR031570">
    <property type="entry name" value="NBEA/BDCP_DUF4704"/>
</dbReference>
<keyword evidence="4" id="KW-1185">Reference proteome</keyword>
<dbReference type="SUPFAM" id="SSF50978">
    <property type="entry name" value="WD40 repeat-like"/>
    <property type="match status" value="1"/>
</dbReference>
<name>A0ABR2KL15_9EUKA</name>
<dbReference type="Gene3D" id="2.130.10.10">
    <property type="entry name" value="YVTN repeat-like/Quinoprotein amine dehydrogenase"/>
    <property type="match status" value="1"/>
</dbReference>
<dbReference type="Pfam" id="PF15787">
    <property type="entry name" value="DUF4704"/>
    <property type="match status" value="1"/>
</dbReference>
<evidence type="ECO:0000313" key="3">
    <source>
        <dbReference type="EMBL" id="KAK8891833.1"/>
    </source>
</evidence>
<dbReference type="InterPro" id="IPR000409">
    <property type="entry name" value="BEACH_dom"/>
</dbReference>
<accession>A0ABR2KL15</accession>
<gene>
    <name evidence="3" type="ORF">M9Y10_029055</name>
</gene>
<dbReference type="InterPro" id="IPR015943">
    <property type="entry name" value="WD40/YVTN_repeat-like_dom_sf"/>
</dbReference>
<feature type="region of interest" description="Disordered" evidence="1">
    <location>
        <begin position="2017"/>
        <end position="2167"/>
    </location>
</feature>
<comment type="caution">
    <text evidence="3">The sequence shown here is derived from an EMBL/GenBank/DDBJ whole genome shotgun (WGS) entry which is preliminary data.</text>
</comment>
<dbReference type="PANTHER" id="PTHR13743:SF161">
    <property type="entry name" value="BEIGE_BEACH DOMAIN CONTAINING PROTEIN"/>
    <property type="match status" value="1"/>
</dbReference>
<organism evidence="3 4">
    <name type="scientific">Tritrichomonas musculus</name>
    <dbReference type="NCBI Taxonomy" id="1915356"/>
    <lineage>
        <taxon>Eukaryota</taxon>
        <taxon>Metamonada</taxon>
        <taxon>Parabasalia</taxon>
        <taxon>Tritrichomonadida</taxon>
        <taxon>Tritrichomonadidae</taxon>
        <taxon>Tritrichomonas</taxon>
    </lineage>
</organism>
<proteinExistence type="predicted"/>
<feature type="compositionally biased region" description="Low complexity" evidence="1">
    <location>
        <begin position="2021"/>
        <end position="2122"/>
    </location>
</feature>
<feature type="region of interest" description="Disordered" evidence="1">
    <location>
        <begin position="1966"/>
        <end position="1985"/>
    </location>
</feature>
<evidence type="ECO:0000256" key="1">
    <source>
        <dbReference type="SAM" id="MobiDB-lite"/>
    </source>
</evidence>
<dbReference type="EMBL" id="JAPFFF010000004">
    <property type="protein sequence ID" value="KAK8891833.1"/>
    <property type="molecule type" value="Genomic_DNA"/>
</dbReference>
<sequence>MTQNISPETNPIIAILSLHLPKQTTTQTLFLKTLLKQTTFHHFTKEELSSLHSQLNSGKPLSVLKNDFDFKSEVPLSSVESILSINPFPDKTSLDISAFFILRSVITFLCQPPGSFQPSSYLTLLSLINYVLDSSYSIILKNAFVYLLVENAKMIQESFLEDFLAKINLYIQRVKDFPQGLVDAMVYTLKNLTSNIQTFSTVDLSFMNVAAKIINSYVGRRSFDNLKEPILSSLSPFLKKFDPFAFKFLSQIIFIFPFSDIRPIIEQIPTGIIDFIEKDKTYFPVSLKEVDSLPEPLVIAMDSNQRFPFLLMDTFKDGFGMKYPSLPLEKKKITFFFPPDIFDLLKSLYGISKAPDVQQFFSTNFIKIINENSESEKLFDIMVISLMICRDIQLSKTILQSKLFDSRVTMFNYMNNVYGESPDQPQEDKQTEIGSLKFNSKFEVFFVVRSIVFRLLTNISSIFEEIIDPISKMPTMLADIFHYFSLDVQSVMKLTSNHDPFIKYFCNLSSLYQTANIEMSEHIREIEFARGQMIKFALALFNHKDNIPYLSSTILFCQMLFSYLYEASLRPTVLSTFESASSKCTIDFAVCISDFFYNLFENVKDKHFKQEVMKSVNKIVIANTAYQKFFPNCINPLMTDLDELEKDDFSKEYLLDIIEFVSNASESTRTINSQIILNAIKRVEGDEPSDAVYKALLSLIAGESLTEITANFEIKHPNILTLFLMAFWKSTKYTAILKFLKELVMNSRENAFACQKGNLDLLLLDIIQESKSISDSEIIAPAVGLFVHIASVASSPETIRRFFKIFAPVAPNVVSSNQSFFFASLSDLVSTEEFKPPSYLPLLKNSPVINIKGITGRYLSSGITVVLWIAADPSPESTPRLFSISDEKQRGYELYINSNTLKLKITYGKEQGSDELREKDLPIAPVTKGKWINCSVSFLKTKDGLSIIPCIDQNVSTPLEVEWVDFDKGHLKVVFGGVEPDSKVTLDRAALGSFGIFPFLKTNAILEISKNNMRTHPDLRRCYIYVDPIVNNNLLSLQFTGIKGASASLDGLPVSMPYTFPQVLVENCSLTTLLPLINQVDAPMQDKQQLPTSLSMIVMNLASILKYQPHSQIIFDEINGIRSLIYLLTHSNEKHIDFMLYQNFIQLFETVTYEPLKNDIFEKILINPEIWVLSAGLSQLQISRHWSRQLFQEYWDLIKKYISFQRLLKLMRIYYWYTPVEKNIAWQKRFEDIPVNDVRQNLLQILHTFATKHFSPADFSALISHIITCQDPDQIIDLLSFLKLLVVSPESPIQNVKDVWHELNSLHHLIHTKNEAILFNVIDVFMALHFLGLIQSPKITRHVYILMDMIPKSSLTNSFFLRILPLAKKYPTFMPIVFFIAMHEGETNLHFLKENLQAGPDISVPKHWTLMPLLASLKFGTVHDFQEFVMKFMASCSDDKWDETFAQIDLIQRVFKVDVEEEKSLFLNDVCERIISNNDLFKFDLLHTFLDVAIFHLFFRPINEMNPALIHEFKNSPFGNEVANLSDEPLPKSIPHISKNLFFEELSKYNLEDLRKYRFGLRFDREGKWLDRNLGKIVFKLAMKTKSQTFHNASALILLFLYHETPDEVREDINMIIKRNVIDPPYGDMLKRTVIDPKRKFGESCFEAFIKDSTPINDKFSQHVNTLAGRLQRHHVKCNNEKEDIIQKADYGLRATNSQEMHSEICVESHQRGLYSNDWHILWRMMTFERFPWHSEKGNDLDILTRDNTLSDFYCPTQWKIKRTKYPNLISATKKPKMLARNKRADTQPVISKPLESTLSFIDSSSIDLTNLPIHVIKFGNVSRFCNLSVKGSSIILSYSTHSKEIPSTLIDEISLKLILHHQNGIEIITKGKRKGILINLLSQSGLSILKQIASKVEFKNVPIQTQPILTHFKEQKITEKWLNGEYSNFKYLMLLNKFSGRSFNSESMYPIMPWVVKDYESSEISQDNPSAYRDFAQPMNRGQPFSSPNSVINFLRKCDPFLSLSSTLEYRPIHSKNQEAEQPQEQPAEQPQEQPAEQPQEQPQEQPTEQPQEQPQEQPAEQPQEQPQEQPAEQPQEQPQEQPAEQPQEQPQEQPAEQPQEQPAEQPQEQPQEQPTEQPAEQPREQQQEQPTEQPAEQPREQPAEQKANSVKIEAPESPLSKAKRYPEFTSISEAFADNQGRELTPEFFFAPEFFAGIELPKWASSPIEFVYKNRKMLESKYATSHLNEWIDLFWGCNQKNLGLNGNFYESSWDDPAATKSVIKRQEIELIKRNSGQVPPQLFKEPHPQRKFTEFSPIVVCAHCFNGDGAHKQRYAILDTKHVHEKTFTFSCINNDFSVYNVRLDAEKQMISMKDTNASFHANSYALYGTHIVGVDHNGKLKISRDNGEALELKGSSHLIPSEEAPDCTIAASQPILVIGYPDSSIALYHNNEFIKLIPTFSSKISCIDVDACFGLIVAGNADGSILFLSSNDGTPKSSVNTNGVLPKMVMISKKWGFVLMYGSYINNNMNKKNVIDVYTTNGDLIRRVETSLCLACWTTLSSHSDFDYVVAADASGKLYLFEAFYANIAESFYDTSSTITQLLFDNESGVAFAFAENGNIFLAPCNVPSI</sequence>
<dbReference type="InterPro" id="IPR036372">
    <property type="entry name" value="BEACH_dom_sf"/>
</dbReference>
<dbReference type="InterPro" id="IPR036322">
    <property type="entry name" value="WD40_repeat_dom_sf"/>
</dbReference>